<dbReference type="PANTHER" id="PTHR30037">
    <property type="entry name" value="DNA-3-METHYLADENINE GLYCOSYLASE 1"/>
    <property type="match status" value="1"/>
</dbReference>
<evidence type="ECO:0000313" key="4">
    <source>
        <dbReference type="Proteomes" id="UP000031838"/>
    </source>
</evidence>
<dbReference type="GO" id="GO:0046872">
    <property type="term" value="F:metal ion binding"/>
    <property type="evidence" value="ECO:0007669"/>
    <property type="project" value="UniProtKB-KW"/>
</dbReference>
<name>A0A0B6RH61_BURPL</name>
<evidence type="ECO:0000256" key="2">
    <source>
        <dbReference type="SAM" id="MobiDB-lite"/>
    </source>
</evidence>
<feature type="compositionally biased region" description="Basic residues" evidence="2">
    <location>
        <begin position="224"/>
        <end position="248"/>
    </location>
</feature>
<dbReference type="HOGENOM" id="CLU_083758_1_1_4"/>
<feature type="compositionally biased region" description="Low complexity" evidence="2">
    <location>
        <begin position="201"/>
        <end position="223"/>
    </location>
</feature>
<dbReference type="GO" id="GO:0006284">
    <property type="term" value="P:base-excision repair"/>
    <property type="evidence" value="ECO:0007669"/>
    <property type="project" value="InterPro"/>
</dbReference>
<proteinExistence type="predicted"/>
<evidence type="ECO:0000313" key="3">
    <source>
        <dbReference type="EMBL" id="AJK44702.1"/>
    </source>
</evidence>
<sequence length="248" mass="26851">MDTRCNWVRTEADAHYHDTEWGRPSRDDRYLFEMLILEGAQAGLSWSTILNKRENYRAAFANFDADAVARFTPAQVEALMQDPGIVRNRLKIESTIANARAVQRIRAEHGSLAAFLWSFVGDSPVQNGWRSYRDAPASTGTSDALSKALKRYGCKFVGSTICYALMQAIGMVNDHEFDCPCRAACAAAANVEAENAAKSTIDAAPSTKHAATEAAAKPAATAKPAKKPAAKPATKRPAAKSKKITTTA</sequence>
<dbReference type="GO" id="GO:0008725">
    <property type="term" value="F:DNA-3-methyladenine glycosylase activity"/>
    <property type="evidence" value="ECO:0007669"/>
    <property type="project" value="UniProtKB-EC"/>
</dbReference>
<dbReference type="SUPFAM" id="SSF48150">
    <property type="entry name" value="DNA-glycosylase"/>
    <property type="match status" value="1"/>
</dbReference>
<protein>
    <submittedName>
        <fullName evidence="3">DNA-3-methyladenine glycosylase</fullName>
        <ecNumber evidence="3">3.2.2.20</ecNumber>
    </submittedName>
</protein>
<dbReference type="Pfam" id="PF03352">
    <property type="entry name" value="Adenine_glyco"/>
    <property type="match status" value="1"/>
</dbReference>
<feature type="binding site" evidence="1">
    <location>
        <position position="179"/>
    </location>
    <ligand>
        <name>Zn(2+)</name>
        <dbReference type="ChEBI" id="CHEBI:29105"/>
    </ligand>
</feature>
<keyword evidence="3" id="KW-0378">Hydrolase</keyword>
<dbReference type="Proteomes" id="UP000031838">
    <property type="component" value="Chromosome 1"/>
</dbReference>
<gene>
    <name evidence="3" type="ORF">BGL_1c01490</name>
</gene>
<keyword evidence="1" id="KW-0479">Metal-binding</keyword>
<dbReference type="PANTHER" id="PTHR30037:SF4">
    <property type="entry name" value="DNA-3-METHYLADENINE GLYCOSYLASE I"/>
    <property type="match status" value="1"/>
</dbReference>
<reference evidence="4" key="1">
    <citation type="submission" date="2011-03" db="EMBL/GenBank/DDBJ databases">
        <authorList>
            <person name="Voget S."/>
            <person name="Streit W.R."/>
            <person name="Jaeger K.E."/>
            <person name="Daniel R."/>
        </authorList>
    </citation>
    <scope>NUCLEOTIDE SEQUENCE [LARGE SCALE GENOMIC DNA]</scope>
    <source>
        <strain evidence="4">PG1</strain>
    </source>
</reference>
<dbReference type="AlphaFoldDB" id="A0A0B6RH61"/>
<feature type="region of interest" description="Disordered" evidence="2">
    <location>
        <begin position="201"/>
        <end position="248"/>
    </location>
</feature>
<reference evidence="3 4" key="2">
    <citation type="journal article" date="2016" name="Appl. Microbiol. Biotechnol.">
        <title>Mutations improving production and secretion of extracellular lipase by Burkholderia glumae PG1.</title>
        <authorList>
            <person name="Knapp A."/>
            <person name="Voget S."/>
            <person name="Gao R."/>
            <person name="Zaburannyi N."/>
            <person name="Krysciak D."/>
            <person name="Breuer M."/>
            <person name="Hauer B."/>
            <person name="Streit W.R."/>
            <person name="Muller R."/>
            <person name="Daniel R."/>
            <person name="Jaeger K.E."/>
        </authorList>
    </citation>
    <scope>NUCLEOTIDE SEQUENCE [LARGE SCALE GENOMIC DNA]</scope>
    <source>
        <strain evidence="3 4">PG1</strain>
    </source>
</reference>
<dbReference type="EC" id="3.2.2.20" evidence="3"/>
<keyword evidence="4" id="KW-1185">Reference proteome</keyword>
<keyword evidence="3" id="KW-0326">Glycosidase</keyword>
<dbReference type="EMBL" id="CP002580">
    <property type="protein sequence ID" value="AJK44702.1"/>
    <property type="molecule type" value="Genomic_DNA"/>
</dbReference>
<dbReference type="Gene3D" id="1.10.340.30">
    <property type="entry name" value="Hypothetical protein, domain 2"/>
    <property type="match status" value="1"/>
</dbReference>
<dbReference type="InterPro" id="IPR005019">
    <property type="entry name" value="Adenine_glyco"/>
</dbReference>
<accession>A0A0B6RH61</accession>
<dbReference type="InterPro" id="IPR011257">
    <property type="entry name" value="DNA_glycosylase"/>
</dbReference>
<organism evidence="3 4">
    <name type="scientific">Burkholderia plantarii</name>
    <dbReference type="NCBI Taxonomy" id="41899"/>
    <lineage>
        <taxon>Bacteria</taxon>
        <taxon>Pseudomonadati</taxon>
        <taxon>Pseudomonadota</taxon>
        <taxon>Betaproteobacteria</taxon>
        <taxon>Burkholderiales</taxon>
        <taxon>Burkholderiaceae</taxon>
        <taxon>Burkholderia</taxon>
    </lineage>
</organism>
<feature type="binding site" evidence="1">
    <location>
        <position position="17"/>
    </location>
    <ligand>
        <name>Zn(2+)</name>
        <dbReference type="ChEBI" id="CHEBI:29105"/>
    </ligand>
</feature>
<dbReference type="RefSeq" id="WP_042623550.1">
    <property type="nucleotide sequence ID" value="NZ_CP002580.1"/>
</dbReference>
<feature type="binding site" evidence="1">
    <location>
        <position position="175"/>
    </location>
    <ligand>
        <name>Zn(2+)</name>
        <dbReference type="ChEBI" id="CHEBI:29105"/>
    </ligand>
</feature>
<evidence type="ECO:0000256" key="1">
    <source>
        <dbReference type="PIRSR" id="PIRSR605019-1"/>
    </source>
</evidence>
<keyword evidence="1" id="KW-0862">Zinc</keyword>
<feature type="binding site" evidence="1">
    <location>
        <position position="5"/>
    </location>
    <ligand>
        <name>Zn(2+)</name>
        <dbReference type="ChEBI" id="CHEBI:29105"/>
    </ligand>
</feature>
<dbReference type="KEGG" id="bgp:BGL_1c01490"/>
<dbReference type="InterPro" id="IPR052891">
    <property type="entry name" value="DNA-3mA_glycosylase"/>
</dbReference>